<organism evidence="1 2">
    <name type="scientific">Tectimicrobiota bacterium</name>
    <dbReference type="NCBI Taxonomy" id="2528274"/>
    <lineage>
        <taxon>Bacteria</taxon>
        <taxon>Pseudomonadati</taxon>
        <taxon>Nitrospinota/Tectimicrobiota group</taxon>
        <taxon>Candidatus Tectimicrobiota</taxon>
    </lineage>
</organism>
<sequence>MGHYVSVRGWIEIDPEKLPYVRHLLQEFPNASGENVLTPEQVRLYAQGWVLAEDSPNWTKYCFYGADIRREALAWLLAQVRMLAQTLHEGDEIGGDTAQRYDGMFCIDDDEGELSLVWYLKNGAVKEAAHSHPALDAVAQEVHGRVAS</sequence>
<dbReference type="AlphaFoldDB" id="A0A938B1C5"/>
<dbReference type="Proteomes" id="UP000712673">
    <property type="component" value="Unassembled WGS sequence"/>
</dbReference>
<dbReference type="EMBL" id="VGLS01000405">
    <property type="protein sequence ID" value="MBM3224787.1"/>
    <property type="molecule type" value="Genomic_DNA"/>
</dbReference>
<evidence type="ECO:0000313" key="1">
    <source>
        <dbReference type="EMBL" id="MBM3224787.1"/>
    </source>
</evidence>
<accession>A0A938B1C5</accession>
<protein>
    <submittedName>
        <fullName evidence="1">Uncharacterized protein</fullName>
    </submittedName>
</protein>
<comment type="caution">
    <text evidence="1">The sequence shown here is derived from an EMBL/GenBank/DDBJ whole genome shotgun (WGS) entry which is preliminary data.</text>
</comment>
<proteinExistence type="predicted"/>
<evidence type="ECO:0000313" key="2">
    <source>
        <dbReference type="Proteomes" id="UP000712673"/>
    </source>
</evidence>
<gene>
    <name evidence="1" type="ORF">FJZ47_13415</name>
</gene>
<reference evidence="1" key="1">
    <citation type="submission" date="2019-03" db="EMBL/GenBank/DDBJ databases">
        <title>Lake Tanganyika Metagenome-Assembled Genomes (MAGs).</title>
        <authorList>
            <person name="Tran P."/>
        </authorList>
    </citation>
    <scope>NUCLEOTIDE SEQUENCE</scope>
    <source>
        <strain evidence="1">K_DeepCast_65m_m2_066</strain>
    </source>
</reference>
<name>A0A938B1C5_UNCTE</name>